<dbReference type="InterPro" id="IPR016181">
    <property type="entry name" value="Acyl_CoA_acyltransferase"/>
</dbReference>
<dbReference type="PANTHER" id="PTHR43233">
    <property type="entry name" value="FAMILY N-ACETYLTRANSFERASE, PUTATIVE (AFU_ORTHOLOGUE AFUA_6G03350)-RELATED"/>
    <property type="match status" value="1"/>
</dbReference>
<sequence length="137" mass="15405">MDITYKVNESITADQFIELLKESTLSERRPVGDRPCMEGMVKNSNLIVTAWDGEKLVGAARSVTDFHYACYLSDLAVHKKYQKQGIGKKLQVLTQQQLGNNCKLILIAAPLANSYYGHIGFINNPRCWVLGRNEEIS</sequence>
<dbReference type="PANTHER" id="PTHR43233:SF1">
    <property type="entry name" value="FAMILY N-ACETYLTRANSFERASE, PUTATIVE (AFU_ORTHOLOGUE AFUA_6G03350)-RELATED"/>
    <property type="match status" value="1"/>
</dbReference>
<dbReference type="InterPro" id="IPR000182">
    <property type="entry name" value="GNAT_dom"/>
</dbReference>
<feature type="domain" description="N-acetyltransferase" evidence="1">
    <location>
        <begin position="3"/>
        <end position="137"/>
    </location>
</feature>
<dbReference type="GO" id="GO:0016747">
    <property type="term" value="F:acyltransferase activity, transferring groups other than amino-acyl groups"/>
    <property type="evidence" value="ECO:0007669"/>
    <property type="project" value="InterPro"/>
</dbReference>
<dbReference type="AlphaFoldDB" id="A0A7C5DEF4"/>
<reference evidence="2" key="1">
    <citation type="journal article" date="2020" name="mSystems">
        <title>Genome- and Community-Level Interaction Insights into Carbon Utilization and Element Cycling Functions of Hydrothermarchaeota in Hydrothermal Sediment.</title>
        <authorList>
            <person name="Zhou Z."/>
            <person name="Liu Y."/>
            <person name="Xu W."/>
            <person name="Pan J."/>
            <person name="Luo Z.H."/>
            <person name="Li M."/>
        </authorList>
    </citation>
    <scope>NUCLEOTIDE SEQUENCE [LARGE SCALE GENOMIC DNA]</scope>
    <source>
        <strain evidence="2">HyVt-633</strain>
    </source>
</reference>
<dbReference type="InterPro" id="IPR053144">
    <property type="entry name" value="Acetyltransferase_Butenolide"/>
</dbReference>
<protein>
    <submittedName>
        <fullName evidence="2">N-acetyltransferase</fullName>
    </submittedName>
</protein>
<dbReference type="Gene3D" id="3.40.630.30">
    <property type="match status" value="1"/>
</dbReference>
<evidence type="ECO:0000313" key="2">
    <source>
        <dbReference type="EMBL" id="HHE32333.1"/>
    </source>
</evidence>
<gene>
    <name evidence="2" type="ORF">ENL07_06830</name>
</gene>
<dbReference type="PROSITE" id="PS51186">
    <property type="entry name" value="GNAT"/>
    <property type="match status" value="1"/>
</dbReference>
<evidence type="ECO:0000259" key="1">
    <source>
        <dbReference type="PROSITE" id="PS51186"/>
    </source>
</evidence>
<dbReference type="SUPFAM" id="SSF55729">
    <property type="entry name" value="Acyl-CoA N-acyltransferases (Nat)"/>
    <property type="match status" value="1"/>
</dbReference>
<comment type="caution">
    <text evidence="2">The sequence shown here is derived from an EMBL/GenBank/DDBJ whole genome shotgun (WGS) entry which is preliminary data.</text>
</comment>
<name>A0A7C5DEF4_9CHLB</name>
<organism evidence="2">
    <name type="scientific">Chlorobaculum parvum</name>
    <dbReference type="NCBI Taxonomy" id="274539"/>
    <lineage>
        <taxon>Bacteria</taxon>
        <taxon>Pseudomonadati</taxon>
        <taxon>Chlorobiota</taxon>
        <taxon>Chlorobiia</taxon>
        <taxon>Chlorobiales</taxon>
        <taxon>Chlorobiaceae</taxon>
        <taxon>Chlorobaculum</taxon>
    </lineage>
</organism>
<proteinExistence type="predicted"/>
<dbReference type="EMBL" id="DRSQ01000142">
    <property type="protein sequence ID" value="HHE32333.1"/>
    <property type="molecule type" value="Genomic_DNA"/>
</dbReference>
<dbReference type="CDD" id="cd04301">
    <property type="entry name" value="NAT_SF"/>
    <property type="match status" value="1"/>
</dbReference>
<dbReference type="Proteomes" id="UP000886058">
    <property type="component" value="Unassembled WGS sequence"/>
</dbReference>
<accession>A0A7C5DEF4</accession>
<dbReference type="Pfam" id="PF13673">
    <property type="entry name" value="Acetyltransf_10"/>
    <property type="match status" value="1"/>
</dbReference>